<protein>
    <submittedName>
        <fullName evidence="1">Uncharacterized protein</fullName>
    </submittedName>
</protein>
<dbReference type="RefSeq" id="XP_029740753.1">
    <property type="nucleotide sequence ID" value="XM_029882998.1"/>
</dbReference>
<dbReference type="AlphaFoldDB" id="A0A4U7KZ93"/>
<evidence type="ECO:0000313" key="2">
    <source>
        <dbReference type="Proteomes" id="UP000306050"/>
    </source>
</evidence>
<name>A0A4U7KZ93_9BASI</name>
<sequence length="100" mass="10861">MTHDLKQRILGDAHIMQSAGEQALSAFIKAQKAYDRMALDLALRARSSGQSGTINDYAQLVSVFSRFADLQAASVERLVLYGAGSVPQLQLDEVRAVPGR</sequence>
<proteinExistence type="predicted"/>
<gene>
    <name evidence="1" type="ORF">EX895_002399</name>
</gene>
<comment type="caution">
    <text evidence="1">The sequence shown here is derived from an EMBL/GenBank/DDBJ whole genome shotgun (WGS) entry which is preliminary data.</text>
</comment>
<reference evidence="1 2" key="1">
    <citation type="submission" date="2019-05" db="EMBL/GenBank/DDBJ databases">
        <title>Sporisorium graminicola CBS 10092 draft sequencing and annotation.</title>
        <authorList>
            <person name="Solano-Gonzalez S."/>
            <person name="Caddick M.X."/>
            <person name="Darby A."/>
        </authorList>
    </citation>
    <scope>NUCLEOTIDE SEQUENCE [LARGE SCALE GENOMIC DNA]</scope>
    <source>
        <strain evidence="1 2">CBS 10092</strain>
    </source>
</reference>
<dbReference type="OrthoDB" id="10678456at2759"/>
<keyword evidence="2" id="KW-1185">Reference proteome</keyword>
<organism evidence="1 2">
    <name type="scientific">Sporisorium graminicola</name>
    <dbReference type="NCBI Taxonomy" id="280036"/>
    <lineage>
        <taxon>Eukaryota</taxon>
        <taxon>Fungi</taxon>
        <taxon>Dikarya</taxon>
        <taxon>Basidiomycota</taxon>
        <taxon>Ustilaginomycotina</taxon>
        <taxon>Ustilaginomycetes</taxon>
        <taxon>Ustilaginales</taxon>
        <taxon>Ustilaginaceae</taxon>
        <taxon>Sporisorium</taxon>
    </lineage>
</organism>
<dbReference type="EMBL" id="SRRM01000007">
    <property type="protein sequence ID" value="TKY88768.1"/>
    <property type="molecule type" value="Genomic_DNA"/>
</dbReference>
<accession>A0A4U7KZ93</accession>
<dbReference type="GeneID" id="40725294"/>
<dbReference type="KEGG" id="sgra:EX895_002399"/>
<evidence type="ECO:0000313" key="1">
    <source>
        <dbReference type="EMBL" id="TKY88768.1"/>
    </source>
</evidence>
<dbReference type="Proteomes" id="UP000306050">
    <property type="component" value="Chromosome SGRAM_14"/>
</dbReference>